<dbReference type="PANTHER" id="PTHR38591:SF1">
    <property type="entry name" value="BLL1000 PROTEIN"/>
    <property type="match status" value="1"/>
</dbReference>
<dbReference type="OrthoDB" id="9770826at2"/>
<evidence type="ECO:0000313" key="3">
    <source>
        <dbReference type="Proteomes" id="UP000004371"/>
    </source>
</evidence>
<dbReference type="Gene3D" id="2.40.370.10">
    <property type="entry name" value="AttH-like domain"/>
    <property type="match status" value="2"/>
</dbReference>
<name>E8LY59_9VIBR</name>
<organism evidence="2 3">
    <name type="scientific">Vibrio brasiliensis LMG 20546</name>
    <dbReference type="NCBI Taxonomy" id="945543"/>
    <lineage>
        <taxon>Bacteria</taxon>
        <taxon>Pseudomonadati</taxon>
        <taxon>Pseudomonadota</taxon>
        <taxon>Gammaproteobacteria</taxon>
        <taxon>Vibrionales</taxon>
        <taxon>Vibrionaceae</taxon>
        <taxon>Vibrio</taxon>
        <taxon>Vibrio oreintalis group</taxon>
    </lineage>
</organism>
<dbReference type="SUPFAM" id="SSF159245">
    <property type="entry name" value="AttH-like"/>
    <property type="match status" value="1"/>
</dbReference>
<dbReference type="InterPro" id="IPR010791">
    <property type="entry name" value="AttH_dom"/>
</dbReference>
<comment type="caution">
    <text evidence="2">The sequence shown here is derived from an EMBL/GenBank/DDBJ whole genome shotgun (WGS) entry which is preliminary data.</text>
</comment>
<dbReference type="STRING" id="945543.VIBR0546_20308"/>
<dbReference type="PANTHER" id="PTHR38591">
    <property type="entry name" value="HYDROLASE"/>
    <property type="match status" value="1"/>
</dbReference>
<dbReference type="EMBL" id="AEVS01000088">
    <property type="protein sequence ID" value="EGA64432.1"/>
    <property type="molecule type" value="Genomic_DNA"/>
</dbReference>
<reference evidence="2 3" key="1">
    <citation type="journal article" date="2012" name="Int. J. Syst. Evol. Microbiol.">
        <title>Vibrio caribbeanicus sp. nov., isolated from the marine sponge Scleritoderma cyanea.</title>
        <authorList>
            <person name="Hoffmann M."/>
            <person name="Monday S.R."/>
            <person name="Allard M.W."/>
            <person name="Strain E.A."/>
            <person name="Whittaker P."/>
            <person name="Naum M."/>
            <person name="McCarthy P.J."/>
            <person name="Lopez J.V."/>
            <person name="Fischer M."/>
            <person name="Brown E.W."/>
        </authorList>
    </citation>
    <scope>NUCLEOTIDE SEQUENCE [LARGE SCALE GENOMIC DNA]</scope>
    <source>
        <strain evidence="2 3">LMG 20546</strain>
    </source>
</reference>
<dbReference type="RefSeq" id="WP_006880783.1">
    <property type="nucleotide sequence ID" value="NZ_AEVS01000088.1"/>
</dbReference>
<gene>
    <name evidence="2" type="ORF">VIBR0546_20308</name>
</gene>
<keyword evidence="3" id="KW-1185">Reference proteome</keyword>
<dbReference type="Pfam" id="PF17186">
    <property type="entry name" value="Lipocalin_9"/>
    <property type="match status" value="1"/>
</dbReference>
<accession>E8LY59</accession>
<evidence type="ECO:0000313" key="2">
    <source>
        <dbReference type="EMBL" id="EGA64432.1"/>
    </source>
</evidence>
<protein>
    <recommendedName>
        <fullName evidence="1">AttH domain-containing protein</fullName>
    </recommendedName>
</protein>
<dbReference type="InterPro" id="IPR023374">
    <property type="entry name" value="AttH-like_dom_sf"/>
</dbReference>
<dbReference type="eggNOG" id="COG5621">
    <property type="taxonomic scope" value="Bacteria"/>
</dbReference>
<dbReference type="Proteomes" id="UP000004371">
    <property type="component" value="Unassembled WGS sequence"/>
</dbReference>
<proteinExistence type="predicted"/>
<dbReference type="Pfam" id="PF07143">
    <property type="entry name" value="CrtC"/>
    <property type="match status" value="1"/>
</dbReference>
<evidence type="ECO:0000259" key="1">
    <source>
        <dbReference type="Pfam" id="PF07143"/>
    </source>
</evidence>
<sequence>MKSKRFISITIAIVAVAIGISAAVYVNQSEQQKRVDNQSGMNAMFRSQADKVFEPVLPDNRVVLPQDFAFHNEYQHGWWHFFANVTDKRGNKYGVQWSYFRIANNDSELSGWLSPQLYISHVVISDKRRVWREQRVARGGIGQAGMTTKPFKLWIDNWFWRSLGKTPFPGLLEAQTDTFGVRLKTSTRGPFVIPGERGYVVKHDLLPIASHNISAPFLNVKGLLDLGGNKVVSVEGQGWMSKEWGSGLLAEGQQGWDWFVFQLDDETTLSVSRYRHDQQLPYLFGTLSTNDGKVTTLTNDQIEITPLQASDFSNGSSIPMQWAINVPEYDIQLKTQVLNTNLWLPFVLPYWEGPITTTGSHKAQGFMQLTGY</sequence>
<feature type="domain" description="AttH" evidence="1">
    <location>
        <begin position="78"/>
        <end position="246"/>
    </location>
</feature>
<dbReference type="AlphaFoldDB" id="E8LY59"/>